<comment type="subcellular location">
    <subcellularLocation>
        <location evidence="1">Membrane</location>
        <topology evidence="1">Multi-pass membrane protein</topology>
    </subcellularLocation>
</comment>
<keyword evidence="4 5" id="KW-0472">Membrane</keyword>
<feature type="transmembrane region" description="Helical" evidence="5">
    <location>
        <begin position="94"/>
        <end position="115"/>
    </location>
</feature>
<dbReference type="Pfam" id="PF07690">
    <property type="entry name" value="MFS_1"/>
    <property type="match status" value="1"/>
</dbReference>
<dbReference type="InterPro" id="IPR011701">
    <property type="entry name" value="MFS"/>
</dbReference>
<evidence type="ECO:0008006" key="7">
    <source>
        <dbReference type="Google" id="ProtNLM"/>
    </source>
</evidence>
<dbReference type="GO" id="GO:0016020">
    <property type="term" value="C:membrane"/>
    <property type="evidence" value="ECO:0007669"/>
    <property type="project" value="UniProtKB-SubCell"/>
</dbReference>
<sequence length="421" mass="46131">MFVFSLVSAFQSVFWITFSGIEDVTIAYFNTNHDVINYWAAAGPLFYLIFTPVVMWVFSRISESLHKMTVCAALLLALGSFVRCFALFNPTATWALWVIGLGQSMISSAGPMLLISPPKLSENWFASDERTISTAISSSVNNLGSGIGFVIAPYLTDLLGIENFLISEAAAGALVFIIVIIYFPDAPPTPPSVTAKRDEVNTELSLAELPAYLKEIFTNYSFIILAIVGGWQGGVLISWQAMFDQLFSDMQWSPEFEGWLGFAFIACSTVGSVIGGIACDKIFHRRFKLLLILLTGLLGGSLMVITFCFNSFLSRPLITPTKELVVSMMVISGIFYGFCSPIFYEFGVELTYPVSATISSGFYTFLINVFCLVVLVVEIPTTWVNGMAGLSVAASALALIIIREKYKRADVDSGKMGFIQV</sequence>
<evidence type="ECO:0000256" key="1">
    <source>
        <dbReference type="ARBA" id="ARBA00004141"/>
    </source>
</evidence>
<dbReference type="EMBL" id="GIBP01002913">
    <property type="protein sequence ID" value="NDV31882.1"/>
    <property type="molecule type" value="Transcribed_RNA"/>
</dbReference>
<reference evidence="6" key="1">
    <citation type="journal article" date="2020" name="J. Eukaryot. Microbiol.">
        <title>De novo Sequencing, Assembly and Annotation of the Transcriptome for the Free-Living Testate Amoeba Arcella intermedia.</title>
        <authorList>
            <person name="Ribeiro G.M."/>
            <person name="Porfirio-Sousa A.L."/>
            <person name="Maurer-Alcala X.X."/>
            <person name="Katz L.A."/>
            <person name="Lahr D.J.G."/>
        </authorList>
    </citation>
    <scope>NUCLEOTIDE SEQUENCE</scope>
</reference>
<feature type="transmembrane region" description="Helical" evidence="5">
    <location>
        <begin position="356"/>
        <end position="377"/>
    </location>
</feature>
<dbReference type="InterPro" id="IPR036259">
    <property type="entry name" value="MFS_trans_sf"/>
</dbReference>
<dbReference type="GO" id="GO:0022857">
    <property type="term" value="F:transmembrane transporter activity"/>
    <property type="evidence" value="ECO:0007669"/>
    <property type="project" value="InterPro"/>
</dbReference>
<accession>A0A6B2L4G7</accession>
<evidence type="ECO:0000313" key="6">
    <source>
        <dbReference type="EMBL" id="NDV31882.1"/>
    </source>
</evidence>
<evidence type="ECO:0000256" key="3">
    <source>
        <dbReference type="ARBA" id="ARBA00022989"/>
    </source>
</evidence>
<feature type="transmembrane region" description="Helical" evidence="5">
    <location>
        <begin position="220"/>
        <end position="239"/>
    </location>
</feature>
<keyword evidence="2 5" id="KW-0812">Transmembrane</keyword>
<dbReference type="PANTHER" id="PTHR10924">
    <property type="entry name" value="MAJOR FACILITATOR SUPERFAMILY PROTEIN-RELATED"/>
    <property type="match status" value="1"/>
</dbReference>
<feature type="transmembrane region" description="Helical" evidence="5">
    <location>
        <begin position="259"/>
        <end position="278"/>
    </location>
</feature>
<feature type="transmembrane region" description="Helical" evidence="5">
    <location>
        <begin position="35"/>
        <end position="58"/>
    </location>
</feature>
<protein>
    <recommendedName>
        <fullName evidence="7">Major facilitator superfamily (MFS) profile domain-containing protein</fullName>
    </recommendedName>
</protein>
<dbReference type="Gene3D" id="1.20.1250.20">
    <property type="entry name" value="MFS general substrate transporter like domains"/>
    <property type="match status" value="1"/>
</dbReference>
<feature type="transmembrane region" description="Helical" evidence="5">
    <location>
        <begin position="324"/>
        <end position="344"/>
    </location>
</feature>
<dbReference type="AlphaFoldDB" id="A0A6B2L4G7"/>
<feature type="transmembrane region" description="Helical" evidence="5">
    <location>
        <begin position="70"/>
        <end position="88"/>
    </location>
</feature>
<evidence type="ECO:0000256" key="2">
    <source>
        <dbReference type="ARBA" id="ARBA00022692"/>
    </source>
</evidence>
<evidence type="ECO:0000256" key="5">
    <source>
        <dbReference type="SAM" id="Phobius"/>
    </source>
</evidence>
<name>A0A6B2L4G7_9EUKA</name>
<organism evidence="6">
    <name type="scientific">Arcella intermedia</name>
    <dbReference type="NCBI Taxonomy" id="1963864"/>
    <lineage>
        <taxon>Eukaryota</taxon>
        <taxon>Amoebozoa</taxon>
        <taxon>Tubulinea</taxon>
        <taxon>Elardia</taxon>
        <taxon>Arcellinida</taxon>
        <taxon>Sphaerothecina</taxon>
        <taxon>Arcellidae</taxon>
        <taxon>Arcella</taxon>
    </lineage>
</organism>
<feature type="transmembrane region" description="Helical" evidence="5">
    <location>
        <begin position="290"/>
        <end position="312"/>
    </location>
</feature>
<evidence type="ECO:0000256" key="4">
    <source>
        <dbReference type="ARBA" id="ARBA00023136"/>
    </source>
</evidence>
<feature type="transmembrane region" description="Helical" evidence="5">
    <location>
        <begin position="161"/>
        <end position="183"/>
    </location>
</feature>
<proteinExistence type="predicted"/>
<dbReference type="InterPro" id="IPR049680">
    <property type="entry name" value="FLVCR1-2_SLC49-like"/>
</dbReference>
<keyword evidence="3 5" id="KW-1133">Transmembrane helix</keyword>
<dbReference type="SUPFAM" id="SSF103473">
    <property type="entry name" value="MFS general substrate transporter"/>
    <property type="match status" value="1"/>
</dbReference>
<dbReference type="PANTHER" id="PTHR10924:SF27">
    <property type="entry name" value="SOLUTE CARRIER FAMILY 49 MEMBER 4"/>
    <property type="match status" value="1"/>
</dbReference>
<feature type="transmembrane region" description="Helical" evidence="5">
    <location>
        <begin position="383"/>
        <end position="402"/>
    </location>
</feature>